<dbReference type="PROSITE" id="PS50297">
    <property type="entry name" value="ANK_REP_REGION"/>
    <property type="match status" value="2"/>
</dbReference>
<proteinExistence type="predicted"/>
<dbReference type="SUPFAM" id="SSF48403">
    <property type="entry name" value="Ankyrin repeat"/>
    <property type="match status" value="1"/>
</dbReference>
<dbReference type="Pfam" id="PF12796">
    <property type="entry name" value="Ank_2"/>
    <property type="match status" value="1"/>
</dbReference>
<evidence type="ECO:0000256" key="1">
    <source>
        <dbReference type="ARBA" id="ARBA00022737"/>
    </source>
</evidence>
<evidence type="ECO:0000256" key="2">
    <source>
        <dbReference type="ARBA" id="ARBA00023043"/>
    </source>
</evidence>
<name>A0A915IGM8_ROMCU</name>
<dbReference type="PANTHER" id="PTHR24123">
    <property type="entry name" value="ANKYRIN REPEAT-CONTAINING"/>
    <property type="match status" value="1"/>
</dbReference>
<dbReference type="Gene3D" id="1.25.40.20">
    <property type="entry name" value="Ankyrin repeat-containing domain"/>
    <property type="match status" value="2"/>
</dbReference>
<dbReference type="OMA" id="ERTPILW"/>
<accession>A0A915IGM8</accession>
<dbReference type="InterPro" id="IPR036770">
    <property type="entry name" value="Ankyrin_rpt-contain_sf"/>
</dbReference>
<protein>
    <submittedName>
        <fullName evidence="5">Uncharacterized protein</fullName>
    </submittedName>
</protein>
<dbReference type="Pfam" id="PF13637">
    <property type="entry name" value="Ank_4"/>
    <property type="match status" value="1"/>
</dbReference>
<feature type="repeat" description="ANK" evidence="3">
    <location>
        <begin position="140"/>
        <end position="174"/>
    </location>
</feature>
<evidence type="ECO:0000313" key="5">
    <source>
        <dbReference type="WBParaSite" id="nRc.2.0.1.t12456-RA"/>
    </source>
</evidence>
<keyword evidence="2 3" id="KW-0040">ANK repeat</keyword>
<dbReference type="InterPro" id="IPR002110">
    <property type="entry name" value="Ankyrin_rpt"/>
</dbReference>
<dbReference type="AlphaFoldDB" id="A0A915IGM8"/>
<keyword evidence="4" id="KW-1185">Reference proteome</keyword>
<reference evidence="5" key="1">
    <citation type="submission" date="2022-11" db="UniProtKB">
        <authorList>
            <consortium name="WormBaseParasite"/>
        </authorList>
    </citation>
    <scope>IDENTIFICATION</scope>
</reference>
<dbReference type="WBParaSite" id="nRc.2.0.1.t12456-RA">
    <property type="protein sequence ID" value="nRc.2.0.1.t12456-RA"/>
    <property type="gene ID" value="nRc.2.0.1.g12456"/>
</dbReference>
<keyword evidence="1" id="KW-0677">Repeat</keyword>
<organism evidence="4 5">
    <name type="scientific">Romanomermis culicivorax</name>
    <name type="common">Nematode worm</name>
    <dbReference type="NCBI Taxonomy" id="13658"/>
    <lineage>
        <taxon>Eukaryota</taxon>
        <taxon>Metazoa</taxon>
        <taxon>Ecdysozoa</taxon>
        <taxon>Nematoda</taxon>
        <taxon>Enoplea</taxon>
        <taxon>Dorylaimia</taxon>
        <taxon>Mermithida</taxon>
        <taxon>Mermithoidea</taxon>
        <taxon>Mermithidae</taxon>
        <taxon>Romanomermis</taxon>
    </lineage>
</organism>
<dbReference type="PROSITE" id="PS50088">
    <property type="entry name" value="ANK_REPEAT"/>
    <property type="match status" value="3"/>
</dbReference>
<sequence length="224" mass="24718">MSSIPGSELDEFLVACEKQNIDEAKLMLHNNEALITCKDQSGNCPLHQAVKSNYPMELVRLLSHPAIINEQNINGETPLILAAMYNDAEILRHLIDNGADLNAVDNDGHSALQWSVVNRELTILDCLLAGNASVGIADFCGCRALHYAMTDFDQPSLIIKKLMEHGAEADCADKEGRTPLHWASSCGNVEAFNCLLEYNPHVECLDNCDLTGVHFFHSTSLRRE</sequence>
<feature type="repeat" description="ANK" evidence="3">
    <location>
        <begin position="175"/>
        <end position="207"/>
    </location>
</feature>
<dbReference type="PANTHER" id="PTHR24123:SF33">
    <property type="entry name" value="PROTEIN HOS4"/>
    <property type="match status" value="1"/>
</dbReference>
<dbReference type="SMART" id="SM00248">
    <property type="entry name" value="ANK"/>
    <property type="match status" value="5"/>
</dbReference>
<dbReference type="InterPro" id="IPR051165">
    <property type="entry name" value="Multifunctional_ANK_Repeat"/>
</dbReference>
<dbReference type="Proteomes" id="UP000887565">
    <property type="component" value="Unplaced"/>
</dbReference>
<evidence type="ECO:0000256" key="3">
    <source>
        <dbReference type="PROSITE-ProRule" id="PRU00023"/>
    </source>
</evidence>
<evidence type="ECO:0000313" key="4">
    <source>
        <dbReference type="Proteomes" id="UP000887565"/>
    </source>
</evidence>
<feature type="repeat" description="ANK" evidence="3">
    <location>
        <begin position="74"/>
        <end position="106"/>
    </location>
</feature>